<protein>
    <recommendedName>
        <fullName evidence="3">Peptidase M3A and M3B thimet/oligopeptidase F</fullName>
    </recommendedName>
</protein>
<gene>
    <name evidence="1" type="ordered locus">Tter_0604</name>
</gene>
<dbReference type="Proteomes" id="UP000000323">
    <property type="component" value="Chromosome 1"/>
</dbReference>
<organism evidence="1 2">
    <name type="scientific">Thermobaculum terrenum (strain ATCC BAA-798 / CCMEE 7001 / YNP1)</name>
    <dbReference type="NCBI Taxonomy" id="525904"/>
    <lineage>
        <taxon>Bacteria</taxon>
        <taxon>Bacillati</taxon>
        <taxon>Chloroflexota</taxon>
        <taxon>Chloroflexia</taxon>
        <taxon>Candidatus Thermobaculales</taxon>
        <taxon>Candidatus Thermobaculaceae</taxon>
        <taxon>Thermobaculum</taxon>
    </lineage>
</organism>
<evidence type="ECO:0000313" key="1">
    <source>
        <dbReference type="EMBL" id="ACZ41522.1"/>
    </source>
</evidence>
<proteinExistence type="predicted"/>
<reference evidence="2" key="1">
    <citation type="journal article" date="2010" name="Stand. Genomic Sci.">
        <title>Complete genome sequence of 'Thermobaculum terrenum' type strain (YNP1).</title>
        <authorList>
            <person name="Kiss H."/>
            <person name="Cleland D."/>
            <person name="Lapidus A."/>
            <person name="Lucas S."/>
            <person name="Glavina Del Rio T."/>
            <person name="Nolan M."/>
            <person name="Tice H."/>
            <person name="Han C."/>
            <person name="Goodwin L."/>
            <person name="Pitluck S."/>
            <person name="Liolios K."/>
            <person name="Ivanova N."/>
            <person name="Mavromatis K."/>
            <person name="Ovchinnikova G."/>
            <person name="Pati A."/>
            <person name="Chen A."/>
            <person name="Palaniappan K."/>
            <person name="Land M."/>
            <person name="Hauser L."/>
            <person name="Chang Y."/>
            <person name="Jeffries C."/>
            <person name="Lu M."/>
            <person name="Brettin T."/>
            <person name="Detter J."/>
            <person name="Goker M."/>
            <person name="Tindall B."/>
            <person name="Beck B."/>
            <person name="McDermott T."/>
            <person name="Woyke T."/>
            <person name="Bristow J."/>
            <person name="Eisen J."/>
            <person name="Markowitz V."/>
            <person name="Hugenholtz P."/>
            <person name="Kyrpides N."/>
            <person name="Klenk H."/>
            <person name="Cheng J."/>
        </authorList>
    </citation>
    <scope>NUCLEOTIDE SEQUENCE [LARGE SCALE GENOMIC DNA]</scope>
    <source>
        <strain evidence="2">ATCC BAA-798 / YNP1</strain>
    </source>
</reference>
<evidence type="ECO:0000313" key="2">
    <source>
        <dbReference type="Proteomes" id="UP000000323"/>
    </source>
</evidence>
<dbReference type="OrthoDB" id="5484733at2"/>
<dbReference type="RefSeq" id="WP_012874557.1">
    <property type="nucleotide sequence ID" value="NC_013525.1"/>
</dbReference>
<dbReference type="eggNOG" id="COG1164">
    <property type="taxonomic scope" value="Bacteria"/>
</dbReference>
<sequence>MTNTQIEDIVKGIHDSTYDIETESRLARVGLKDSQDIASILAKYSWLYNLETLETIREAYDSETDPKQKERLRRIYYYLLDGYIETQTAEIEDRIVSFEMNAVVNIDGQEVPYHNLHKLISEEPDYDKRDRIREVMLGVVEQTNPDRMEIIRKRLQTLSDEFGYYSYTAYNSEKKRLDYDLLRSQLQTFMTETEDLYRELMGEWVSKALGRRLGEIGSHHFAYMDRKPEYDQYFPKDKLVETYRRTMAGMGINVDEQSNIHLDTEDRPKKNPRAVCYAPDPPFEVHLVIKPIGGMDDYDAFFHEAGHAQHYGNVRADLDYIYKVIGTSYALTEIYSFLMEFLTMNPNWLVDMLGVPEDKAKEISYYSKLSEFFLLRRYIAKLNYELLFFENPMDEHRNMQLYTNELSSATGFIYPPQNFVNDMDSGYYSADYLRAWITEAMLREHLQSLYGDRWYSNPDVGKFLKDLWSTGETMENEDVARQMGYAPFDVQPLIRQFTMLKDLHSNA</sequence>
<name>D1CF16_THET1</name>
<dbReference type="SUPFAM" id="SSF55486">
    <property type="entry name" value="Metalloproteases ('zincins'), catalytic domain"/>
    <property type="match status" value="1"/>
</dbReference>
<dbReference type="AlphaFoldDB" id="D1CF16"/>
<dbReference type="KEGG" id="ttr:Tter_0604"/>
<accession>D1CF16</accession>
<dbReference type="STRING" id="525904.Tter_0604"/>
<keyword evidence="2" id="KW-1185">Reference proteome</keyword>
<dbReference type="HOGENOM" id="CLU_042757_0_0_0"/>
<dbReference type="Gene3D" id="1.10.1370.30">
    <property type="match status" value="1"/>
</dbReference>
<dbReference type="EMBL" id="CP001825">
    <property type="protein sequence ID" value="ACZ41522.1"/>
    <property type="molecule type" value="Genomic_DNA"/>
</dbReference>
<evidence type="ECO:0008006" key="3">
    <source>
        <dbReference type="Google" id="ProtNLM"/>
    </source>
</evidence>